<dbReference type="GO" id="GO:0016758">
    <property type="term" value="F:hexosyltransferase activity"/>
    <property type="evidence" value="ECO:0007669"/>
    <property type="project" value="InterPro"/>
</dbReference>
<feature type="transmembrane region" description="Helical" evidence="7">
    <location>
        <begin position="158"/>
        <end position="178"/>
    </location>
</feature>
<evidence type="ECO:0000256" key="4">
    <source>
        <dbReference type="ARBA" id="ARBA00022692"/>
    </source>
</evidence>
<keyword evidence="3" id="KW-0808">Transferase</keyword>
<keyword evidence="6 7" id="KW-0472">Membrane</keyword>
<feature type="transmembrane region" description="Helical" evidence="7">
    <location>
        <begin position="82"/>
        <end position="105"/>
    </location>
</feature>
<feature type="transmembrane region" description="Helical" evidence="7">
    <location>
        <begin position="259"/>
        <end position="279"/>
    </location>
</feature>
<evidence type="ECO:0000256" key="5">
    <source>
        <dbReference type="ARBA" id="ARBA00022989"/>
    </source>
</evidence>
<evidence type="ECO:0000256" key="1">
    <source>
        <dbReference type="ARBA" id="ARBA00004651"/>
    </source>
</evidence>
<evidence type="ECO:0000313" key="8">
    <source>
        <dbReference type="EMBL" id="CAB4710375.1"/>
    </source>
</evidence>
<gene>
    <name evidence="8" type="ORF">UFOPK2399_01959</name>
</gene>
<dbReference type="AlphaFoldDB" id="A0A6J6QN12"/>
<evidence type="ECO:0000256" key="3">
    <source>
        <dbReference type="ARBA" id="ARBA00022679"/>
    </source>
</evidence>
<comment type="subcellular location">
    <subcellularLocation>
        <location evidence="1">Cell membrane</location>
        <topology evidence="1">Multi-pass membrane protein</topology>
    </subcellularLocation>
</comment>
<organism evidence="8">
    <name type="scientific">freshwater metagenome</name>
    <dbReference type="NCBI Taxonomy" id="449393"/>
    <lineage>
        <taxon>unclassified sequences</taxon>
        <taxon>metagenomes</taxon>
        <taxon>ecological metagenomes</taxon>
    </lineage>
</organism>
<evidence type="ECO:0000256" key="6">
    <source>
        <dbReference type="ARBA" id="ARBA00023136"/>
    </source>
</evidence>
<accession>A0A6J6QN12</accession>
<protein>
    <submittedName>
        <fullName evidence="8">Unannotated protein</fullName>
    </submittedName>
</protein>
<keyword evidence="2" id="KW-1003">Cell membrane</keyword>
<keyword evidence="5 7" id="KW-1133">Transmembrane helix</keyword>
<feature type="transmembrane region" description="Helical" evidence="7">
    <location>
        <begin position="112"/>
        <end position="130"/>
    </location>
</feature>
<name>A0A6J6QN12_9ZZZZ</name>
<feature type="transmembrane region" description="Helical" evidence="7">
    <location>
        <begin position="291"/>
        <end position="310"/>
    </location>
</feature>
<reference evidence="8" key="1">
    <citation type="submission" date="2020-05" db="EMBL/GenBank/DDBJ databases">
        <authorList>
            <person name="Chiriac C."/>
            <person name="Salcher M."/>
            <person name="Ghai R."/>
            <person name="Kavagutti S V."/>
        </authorList>
    </citation>
    <scope>NUCLEOTIDE SEQUENCE</scope>
</reference>
<sequence length="393" mass="42695">MIRRMRLAPSTVLALLVFVVAALAAYGGLLSHAYPGDTSAYSLYGRELVLDGRIPYRDFYDEYPPGAVPVFALPAIIWNAHYVLFFKLWMALCGAGCVVAALAIARRLTLPLWQLAPVVLLPLLLGPVYLNRYDPLPALLLLLAVFAVITGRERTGAIWLGLGTVVKLFPAVVAPLALRRAKNRRAFTAWWAASGLVLFAPFFLLAPGGVGFSLWSQAKRHLQIETLASSILLVGSKLGIHHVDWIAGKPGSIDIGGSLADALASLSSLISVALVLWAIREYWCGPDSDARFVTAAATAVTAFAVFGKVLSPQYLTWVAVIVPLTAGRNGLRATAALLGALILTQPAYIVDKYGLREQNWTVWALLARNALLVVAFVYLVRALREWRVSAERR</sequence>
<evidence type="ECO:0000256" key="7">
    <source>
        <dbReference type="SAM" id="Phobius"/>
    </source>
</evidence>
<proteinExistence type="predicted"/>
<evidence type="ECO:0000256" key="2">
    <source>
        <dbReference type="ARBA" id="ARBA00022475"/>
    </source>
</evidence>
<dbReference type="Pfam" id="PF09594">
    <property type="entry name" value="GT87"/>
    <property type="match status" value="1"/>
</dbReference>
<feature type="transmembrane region" description="Helical" evidence="7">
    <location>
        <begin position="362"/>
        <end position="383"/>
    </location>
</feature>
<dbReference type="GO" id="GO:0005886">
    <property type="term" value="C:plasma membrane"/>
    <property type="evidence" value="ECO:0007669"/>
    <property type="project" value="UniProtKB-SubCell"/>
</dbReference>
<feature type="transmembrane region" description="Helical" evidence="7">
    <location>
        <begin position="190"/>
        <end position="215"/>
    </location>
</feature>
<keyword evidence="4 7" id="KW-0812">Transmembrane</keyword>
<dbReference type="EMBL" id="CAEZXP010000010">
    <property type="protein sequence ID" value="CAB4710375.1"/>
    <property type="molecule type" value="Genomic_DNA"/>
</dbReference>
<dbReference type="InterPro" id="IPR018584">
    <property type="entry name" value="GT87"/>
</dbReference>